<dbReference type="Gene3D" id="3.40.50.620">
    <property type="entry name" value="HUPs"/>
    <property type="match status" value="1"/>
</dbReference>
<dbReference type="Pfam" id="PF00133">
    <property type="entry name" value="tRNA-synt_1"/>
    <property type="match status" value="1"/>
</dbReference>
<evidence type="ECO:0000256" key="6">
    <source>
        <dbReference type="ARBA" id="ARBA00022917"/>
    </source>
</evidence>
<keyword evidence="4" id="KW-0547">Nucleotide-binding</keyword>
<accession>A0A1B0BXA5</accession>
<keyword evidence="3" id="KW-0436">Ligase</keyword>
<evidence type="ECO:0000256" key="1">
    <source>
        <dbReference type="ARBA" id="ARBA00005594"/>
    </source>
</evidence>
<feature type="domain" description="Aminoacyl-tRNA synthetase class Ia" evidence="9">
    <location>
        <begin position="1"/>
        <end position="41"/>
    </location>
</feature>
<evidence type="ECO:0000256" key="7">
    <source>
        <dbReference type="ARBA" id="ARBA00023146"/>
    </source>
</evidence>
<dbReference type="InterPro" id="IPR014729">
    <property type="entry name" value="Rossmann-like_a/b/a_fold"/>
</dbReference>
<dbReference type="PANTHER" id="PTHR11946">
    <property type="entry name" value="VALYL-TRNA SYNTHETASES"/>
    <property type="match status" value="1"/>
</dbReference>
<evidence type="ECO:0000256" key="3">
    <source>
        <dbReference type="ARBA" id="ARBA00022598"/>
    </source>
</evidence>
<dbReference type="GO" id="GO:0006438">
    <property type="term" value="P:valyl-tRNA aminoacylation"/>
    <property type="evidence" value="ECO:0007669"/>
    <property type="project" value="InterPro"/>
</dbReference>
<dbReference type="SUPFAM" id="SSF52374">
    <property type="entry name" value="Nucleotidylyl transferase"/>
    <property type="match status" value="1"/>
</dbReference>
<keyword evidence="5" id="KW-0067">ATP-binding</keyword>
<protein>
    <recommendedName>
        <fullName evidence="2">valine--tRNA ligase</fullName>
        <ecNumber evidence="2">6.1.1.9</ecNumber>
    </recommendedName>
    <alternativeName>
        <fullName evidence="8">Valyl-tRNA synthetase</fullName>
    </alternativeName>
</protein>
<keyword evidence="6" id="KW-0648">Protein biosynthesis</keyword>
<dbReference type="EnsemblMetazoa" id="GPPI043314-RA">
    <property type="protein sequence ID" value="GPPI043314-PA"/>
    <property type="gene ID" value="GPPI043314"/>
</dbReference>
<dbReference type="InterPro" id="IPR002303">
    <property type="entry name" value="Valyl-tRNA_ligase"/>
</dbReference>
<comment type="similarity">
    <text evidence="1">Belongs to the class-I aminoacyl-tRNA synthetase family.</text>
</comment>
<dbReference type="VEuPathDB" id="VectorBase:GPPI043314"/>
<dbReference type="EC" id="6.1.1.9" evidence="2"/>
<dbReference type="EMBL" id="JXJN01022152">
    <property type="status" value="NOT_ANNOTATED_CDS"/>
    <property type="molecule type" value="Genomic_DNA"/>
</dbReference>
<dbReference type="Proteomes" id="UP000092460">
    <property type="component" value="Unassembled WGS sequence"/>
</dbReference>
<evidence type="ECO:0000256" key="8">
    <source>
        <dbReference type="ARBA" id="ARBA00029936"/>
    </source>
</evidence>
<organism evidence="10 11">
    <name type="scientific">Glossina palpalis gambiensis</name>
    <dbReference type="NCBI Taxonomy" id="67801"/>
    <lineage>
        <taxon>Eukaryota</taxon>
        <taxon>Metazoa</taxon>
        <taxon>Ecdysozoa</taxon>
        <taxon>Arthropoda</taxon>
        <taxon>Hexapoda</taxon>
        <taxon>Insecta</taxon>
        <taxon>Pterygota</taxon>
        <taxon>Neoptera</taxon>
        <taxon>Endopterygota</taxon>
        <taxon>Diptera</taxon>
        <taxon>Brachycera</taxon>
        <taxon>Muscomorpha</taxon>
        <taxon>Hippoboscoidea</taxon>
        <taxon>Glossinidae</taxon>
        <taxon>Glossina</taxon>
    </lineage>
</organism>
<evidence type="ECO:0000256" key="2">
    <source>
        <dbReference type="ARBA" id="ARBA00013169"/>
    </source>
</evidence>
<evidence type="ECO:0000313" key="10">
    <source>
        <dbReference type="EnsemblMetazoa" id="GPPI043314-PA"/>
    </source>
</evidence>
<evidence type="ECO:0000313" key="11">
    <source>
        <dbReference type="Proteomes" id="UP000092460"/>
    </source>
</evidence>
<keyword evidence="7" id="KW-0030">Aminoacyl-tRNA synthetase</keyword>
<dbReference type="GO" id="GO:0005524">
    <property type="term" value="F:ATP binding"/>
    <property type="evidence" value="ECO:0007669"/>
    <property type="project" value="UniProtKB-KW"/>
</dbReference>
<keyword evidence="11" id="KW-1185">Reference proteome</keyword>
<reference evidence="10" key="2">
    <citation type="submission" date="2020-05" db="UniProtKB">
        <authorList>
            <consortium name="EnsemblMetazoa"/>
        </authorList>
    </citation>
    <scope>IDENTIFICATION</scope>
    <source>
        <strain evidence="10">IAEA</strain>
    </source>
</reference>
<proteinExistence type="inferred from homology"/>
<dbReference type="STRING" id="67801.A0A1B0BXA5"/>
<dbReference type="InterPro" id="IPR002300">
    <property type="entry name" value="aa-tRNA-synth_Ia"/>
</dbReference>
<reference evidence="11" key="1">
    <citation type="submission" date="2015-01" db="EMBL/GenBank/DDBJ databases">
        <authorList>
            <person name="Aksoy S."/>
            <person name="Warren W."/>
            <person name="Wilson R.K."/>
        </authorList>
    </citation>
    <scope>NUCLEOTIDE SEQUENCE [LARGE SCALE GENOMIC DNA]</scope>
    <source>
        <strain evidence="11">IAEA</strain>
    </source>
</reference>
<evidence type="ECO:0000256" key="4">
    <source>
        <dbReference type="ARBA" id="ARBA00022741"/>
    </source>
</evidence>
<dbReference type="PANTHER" id="PTHR11946:SF109">
    <property type="entry name" value="VALINE--TRNA LIGASE"/>
    <property type="match status" value="1"/>
</dbReference>
<evidence type="ECO:0000259" key="9">
    <source>
        <dbReference type="Pfam" id="PF00133"/>
    </source>
</evidence>
<dbReference type="GO" id="GO:0005829">
    <property type="term" value="C:cytosol"/>
    <property type="evidence" value="ECO:0007669"/>
    <property type="project" value="TreeGrafter"/>
</dbReference>
<dbReference type="AlphaFoldDB" id="A0A1B0BXA5"/>
<name>A0A1B0BXA5_9MUSC</name>
<sequence length="100" mass="11439">MVRDAHGRKMSKSLGNVIDPMDVIYGITLEGLQEQLMASNLDRNEIKPATEGLTPGYPNVLFIVINYFKTFVSAYIKKVYGLNFLKLKKKITKLFSLRRK</sequence>
<dbReference type="GO" id="GO:0004832">
    <property type="term" value="F:valine-tRNA ligase activity"/>
    <property type="evidence" value="ECO:0007669"/>
    <property type="project" value="UniProtKB-EC"/>
</dbReference>
<evidence type="ECO:0000256" key="5">
    <source>
        <dbReference type="ARBA" id="ARBA00022840"/>
    </source>
</evidence>